<reference evidence="1 2" key="1">
    <citation type="submission" date="2017-03" db="EMBL/GenBank/DDBJ databases">
        <title>Genome analysis of strain PAMC 26510.</title>
        <authorList>
            <person name="Oh H.-M."/>
            <person name="Yang J.-A."/>
        </authorList>
    </citation>
    <scope>NUCLEOTIDE SEQUENCE [LARGE SCALE GENOMIC DNA]</scope>
    <source>
        <strain evidence="1 2">PAMC 26510</strain>
    </source>
</reference>
<sequence>MKLHVDVDEPDVQREANQIAFTKIGDGIAGNFFFSVRKLGAFPTTEKGKEAIFQARGLSVD</sequence>
<proteinExistence type="predicted"/>
<evidence type="ECO:0000313" key="1">
    <source>
        <dbReference type="EMBL" id="OTP67691.1"/>
    </source>
</evidence>
<dbReference type="EMBL" id="NBTY01000192">
    <property type="protein sequence ID" value="OTP67691.1"/>
    <property type="molecule type" value="Genomic_DNA"/>
</dbReference>
<dbReference type="Proteomes" id="UP000194546">
    <property type="component" value="Unassembled WGS sequence"/>
</dbReference>
<comment type="caution">
    <text evidence="1">The sequence shown here is derived from an EMBL/GenBank/DDBJ whole genome shotgun (WGS) entry which is preliminary data.</text>
</comment>
<accession>A0A242M964</accession>
<gene>
    <name evidence="1" type="ORF">PAMC26510_30350</name>
</gene>
<dbReference type="AlphaFoldDB" id="A0A242M964"/>
<organism evidence="1 2">
    <name type="scientific">Caballeronia sordidicola</name>
    <name type="common">Burkholderia sordidicola</name>
    <dbReference type="NCBI Taxonomy" id="196367"/>
    <lineage>
        <taxon>Bacteria</taxon>
        <taxon>Pseudomonadati</taxon>
        <taxon>Pseudomonadota</taxon>
        <taxon>Betaproteobacteria</taxon>
        <taxon>Burkholderiales</taxon>
        <taxon>Burkholderiaceae</taxon>
        <taxon>Caballeronia</taxon>
    </lineage>
</organism>
<evidence type="ECO:0000313" key="2">
    <source>
        <dbReference type="Proteomes" id="UP000194546"/>
    </source>
</evidence>
<protein>
    <submittedName>
        <fullName evidence="1">Uncharacterized protein</fullName>
    </submittedName>
</protein>
<name>A0A242M964_CABSO</name>